<keyword evidence="3" id="KW-1185">Reference proteome</keyword>
<keyword evidence="1" id="KW-0175">Coiled coil</keyword>
<evidence type="ECO:0000313" key="3">
    <source>
        <dbReference type="Proteomes" id="UP001066276"/>
    </source>
</evidence>
<evidence type="ECO:0000256" key="1">
    <source>
        <dbReference type="SAM" id="Coils"/>
    </source>
</evidence>
<feature type="coiled-coil region" evidence="1">
    <location>
        <begin position="1"/>
        <end position="50"/>
    </location>
</feature>
<name>A0AAV7WUB3_PLEWA</name>
<reference evidence="2" key="1">
    <citation type="journal article" date="2022" name="bioRxiv">
        <title>Sequencing and chromosome-scale assembly of the giantPleurodeles waltlgenome.</title>
        <authorList>
            <person name="Brown T."/>
            <person name="Elewa A."/>
            <person name="Iarovenko S."/>
            <person name="Subramanian E."/>
            <person name="Araus A.J."/>
            <person name="Petzold A."/>
            <person name="Susuki M."/>
            <person name="Suzuki K.-i.T."/>
            <person name="Hayashi T."/>
            <person name="Toyoda A."/>
            <person name="Oliveira C."/>
            <person name="Osipova E."/>
            <person name="Leigh N.D."/>
            <person name="Simon A."/>
            <person name="Yun M.H."/>
        </authorList>
    </citation>
    <scope>NUCLEOTIDE SEQUENCE</scope>
    <source>
        <strain evidence="2">20211129_DDA</strain>
        <tissue evidence="2">Liver</tissue>
    </source>
</reference>
<protein>
    <submittedName>
        <fullName evidence="2">Uncharacterized protein</fullName>
    </submittedName>
</protein>
<dbReference type="EMBL" id="JANPWB010000001">
    <property type="protein sequence ID" value="KAJ1216287.1"/>
    <property type="molecule type" value="Genomic_DNA"/>
</dbReference>
<accession>A0AAV7WUB3</accession>
<dbReference type="AlphaFoldDB" id="A0AAV7WUB3"/>
<sequence length="80" mass="9538">MDQLTKTIDELMKELDKAPNQEEVKLLLGKKEYSIMKQEEETKVEETKARNAHKFNRDKIDYEYGMIYTFARKYDTQGAK</sequence>
<dbReference type="Proteomes" id="UP001066276">
    <property type="component" value="Chromosome 1_1"/>
</dbReference>
<comment type="caution">
    <text evidence="2">The sequence shown here is derived from an EMBL/GenBank/DDBJ whole genome shotgun (WGS) entry which is preliminary data.</text>
</comment>
<organism evidence="2 3">
    <name type="scientific">Pleurodeles waltl</name>
    <name type="common">Iberian ribbed newt</name>
    <dbReference type="NCBI Taxonomy" id="8319"/>
    <lineage>
        <taxon>Eukaryota</taxon>
        <taxon>Metazoa</taxon>
        <taxon>Chordata</taxon>
        <taxon>Craniata</taxon>
        <taxon>Vertebrata</taxon>
        <taxon>Euteleostomi</taxon>
        <taxon>Amphibia</taxon>
        <taxon>Batrachia</taxon>
        <taxon>Caudata</taxon>
        <taxon>Salamandroidea</taxon>
        <taxon>Salamandridae</taxon>
        <taxon>Pleurodelinae</taxon>
        <taxon>Pleurodeles</taxon>
    </lineage>
</organism>
<gene>
    <name evidence="2" type="ORF">NDU88_003891</name>
</gene>
<proteinExistence type="predicted"/>
<evidence type="ECO:0000313" key="2">
    <source>
        <dbReference type="EMBL" id="KAJ1216287.1"/>
    </source>
</evidence>